<keyword evidence="3" id="KW-1185">Reference proteome</keyword>
<sequence>MRIHLSNICVALMAMASTAYSQNEDCYSDQNDFQPGDLGGISKLPHEIQRCIKLSVWPLAWTEYSQQLDLFCDHTTGTWHQTIPSCLKTHCPSNPTTAISLYNTFNNVLCRGWEGPSLPLTTILSTDGAAFTTSTIYPTTSETRYVMPEFTPRHSTSTSHACLNGHDICG</sequence>
<evidence type="ECO:0000256" key="1">
    <source>
        <dbReference type="SAM" id="SignalP"/>
    </source>
</evidence>
<comment type="caution">
    <text evidence="2">The sequence shown here is derived from an EMBL/GenBank/DDBJ whole genome shotgun (WGS) entry which is preliminary data.</text>
</comment>
<dbReference type="Proteomes" id="UP000729357">
    <property type="component" value="Unassembled WGS sequence"/>
</dbReference>
<proteinExistence type="predicted"/>
<reference evidence="2" key="1">
    <citation type="journal article" date="2021" name="J Fungi (Basel)">
        <title>Virulence traits and population genomics of the black yeast Aureobasidium melanogenum.</title>
        <authorList>
            <person name="Cernosa A."/>
            <person name="Sun X."/>
            <person name="Gostincar C."/>
            <person name="Fang C."/>
            <person name="Gunde-Cimerman N."/>
            <person name="Song Z."/>
        </authorList>
    </citation>
    <scope>NUCLEOTIDE SEQUENCE</scope>
    <source>
        <strain evidence="2">EXF-9298</strain>
    </source>
</reference>
<protein>
    <recommendedName>
        <fullName evidence="4">Sushi domain-containing protein</fullName>
    </recommendedName>
</protein>
<keyword evidence="1" id="KW-0732">Signal</keyword>
<dbReference type="AlphaFoldDB" id="A0A9P8FPV4"/>
<dbReference type="EMBL" id="JAHFXS010001112">
    <property type="protein sequence ID" value="KAG9979549.1"/>
    <property type="molecule type" value="Genomic_DNA"/>
</dbReference>
<reference evidence="2" key="2">
    <citation type="submission" date="2021-08" db="EMBL/GenBank/DDBJ databases">
        <authorList>
            <person name="Gostincar C."/>
            <person name="Sun X."/>
            <person name="Song Z."/>
            <person name="Gunde-Cimerman N."/>
        </authorList>
    </citation>
    <scope>NUCLEOTIDE SEQUENCE</scope>
    <source>
        <strain evidence="2">EXF-9298</strain>
    </source>
</reference>
<name>A0A9P8FPV4_AURME</name>
<accession>A0A9P8FPV4</accession>
<feature type="non-terminal residue" evidence="2">
    <location>
        <position position="170"/>
    </location>
</feature>
<feature type="chain" id="PRO_5040441976" description="Sushi domain-containing protein" evidence="1">
    <location>
        <begin position="22"/>
        <end position="170"/>
    </location>
</feature>
<organism evidence="2 3">
    <name type="scientific">Aureobasidium melanogenum</name>
    <name type="common">Aureobasidium pullulans var. melanogenum</name>
    <dbReference type="NCBI Taxonomy" id="46634"/>
    <lineage>
        <taxon>Eukaryota</taxon>
        <taxon>Fungi</taxon>
        <taxon>Dikarya</taxon>
        <taxon>Ascomycota</taxon>
        <taxon>Pezizomycotina</taxon>
        <taxon>Dothideomycetes</taxon>
        <taxon>Dothideomycetidae</taxon>
        <taxon>Dothideales</taxon>
        <taxon>Saccotheciaceae</taxon>
        <taxon>Aureobasidium</taxon>
    </lineage>
</organism>
<evidence type="ECO:0008006" key="4">
    <source>
        <dbReference type="Google" id="ProtNLM"/>
    </source>
</evidence>
<evidence type="ECO:0000313" key="2">
    <source>
        <dbReference type="EMBL" id="KAG9979549.1"/>
    </source>
</evidence>
<feature type="signal peptide" evidence="1">
    <location>
        <begin position="1"/>
        <end position="21"/>
    </location>
</feature>
<evidence type="ECO:0000313" key="3">
    <source>
        <dbReference type="Proteomes" id="UP000729357"/>
    </source>
</evidence>
<gene>
    <name evidence="2" type="ORF">KCU98_g8706</name>
</gene>